<dbReference type="AlphaFoldDB" id="A0A0G0H797"/>
<name>A0A0G0H797_9BACT</name>
<sequence length="132" mass="15284">MKNYTELLVEDKKQKVKFVETLKIAEGVECDVYIFPDDASKDLAIVRIVKGSKSPRQKVIDGERTLQIYVSGEGKLVVEKPDESRKIYQTPVEKTVEVKIGEIMQWFAKSDLVYYEICYPPYKDGRYINLPE</sequence>
<organism evidence="1 2">
    <name type="scientific">candidate division WS6 bacterium GW2011_GWA2_37_6</name>
    <dbReference type="NCBI Taxonomy" id="1619087"/>
    <lineage>
        <taxon>Bacteria</taxon>
        <taxon>Candidatus Dojkabacteria</taxon>
    </lineage>
</organism>
<reference evidence="1" key="1">
    <citation type="journal article" date="2015" name="Nature">
        <title>rRNA introns, odd ribosomes, and small enigmatic genomes across a large radiation of phyla.</title>
        <authorList>
            <person name="Brown C.T."/>
            <person name="Hug L.A."/>
            <person name="Thomas B.C."/>
            <person name="Sharon I."/>
            <person name="Castelle C.J."/>
            <person name="Singh A."/>
            <person name="Wilkins M.J."/>
            <person name="Williams K.H."/>
            <person name="Banfield J.F."/>
        </authorList>
    </citation>
    <scope>NUCLEOTIDE SEQUENCE [LARGE SCALE GENOMIC DNA]</scope>
</reference>
<dbReference type="Proteomes" id="UP000034852">
    <property type="component" value="Unassembled WGS sequence"/>
</dbReference>
<evidence type="ECO:0000313" key="1">
    <source>
        <dbReference type="EMBL" id="KKQ34415.1"/>
    </source>
</evidence>
<comment type="caution">
    <text evidence="1">The sequence shown here is derived from an EMBL/GenBank/DDBJ whole genome shotgun (WGS) entry which is preliminary data.</text>
</comment>
<dbReference type="EMBL" id="LBTH01000060">
    <property type="protein sequence ID" value="KKQ34415.1"/>
    <property type="molecule type" value="Genomic_DNA"/>
</dbReference>
<protein>
    <submittedName>
        <fullName evidence="1">Uncharacterized protein</fullName>
    </submittedName>
</protein>
<accession>A0A0G0H797</accession>
<proteinExistence type="predicted"/>
<gene>
    <name evidence="1" type="ORF">US52_C0060G0004</name>
</gene>
<evidence type="ECO:0000313" key="2">
    <source>
        <dbReference type="Proteomes" id="UP000034852"/>
    </source>
</evidence>